<dbReference type="InterPro" id="IPR000073">
    <property type="entry name" value="AB_hydrolase_1"/>
</dbReference>
<evidence type="ECO:0000313" key="3">
    <source>
        <dbReference type="EMBL" id="VEG74111.1"/>
    </source>
</evidence>
<proteinExistence type="predicted"/>
<dbReference type="PRINTS" id="PR00412">
    <property type="entry name" value="EPOXHYDRLASE"/>
</dbReference>
<feature type="domain" description="AB hydrolase-1" evidence="2">
    <location>
        <begin position="39"/>
        <end position="283"/>
    </location>
</feature>
<dbReference type="GO" id="GO:0004301">
    <property type="term" value="F:epoxide hydrolase activity"/>
    <property type="evidence" value="ECO:0007669"/>
    <property type="project" value="UniProtKB-EC"/>
</dbReference>
<dbReference type="EMBL" id="LR134363">
    <property type="protein sequence ID" value="VEG74111.1"/>
    <property type="molecule type" value="Genomic_DNA"/>
</dbReference>
<dbReference type="KEGG" id="asla:NCTC11923_00731"/>
<protein>
    <submittedName>
        <fullName evidence="3">Soluble epoxide hydrolase</fullName>
        <ecNumber evidence="3">3.3.2.10</ecNumber>
    </submittedName>
</protein>
<dbReference type="InterPro" id="IPR029058">
    <property type="entry name" value="AB_hydrolase_fold"/>
</dbReference>
<dbReference type="PRINTS" id="PR00111">
    <property type="entry name" value="ABHYDROLASE"/>
</dbReference>
<dbReference type="SUPFAM" id="SSF53474">
    <property type="entry name" value="alpha/beta-Hydrolases"/>
    <property type="match status" value="1"/>
</dbReference>
<dbReference type="PANTHER" id="PTHR43329">
    <property type="entry name" value="EPOXIDE HYDROLASE"/>
    <property type="match status" value="1"/>
</dbReference>
<evidence type="ECO:0000256" key="1">
    <source>
        <dbReference type="ARBA" id="ARBA00022801"/>
    </source>
</evidence>
<sequence>MPVIVARPGPWTHRDLTAGGTRFHVALAGPEAVSGAGAPLVLLLHGFPQCWWTWRSVLPALARAGHRTAALDLRGFGGSDRPPAGYDLATLAHDVASVIHSLGHERAMVVGAGLGGQVAWTLPGLAPEVTAAIATVGSPHPLALRSLRSRLLSGTAMQYLSFQMRGLAERRLRSRTAMEGLLRSWAGPRTREAVARHAGYYAELMARPGAAQTALEPMRNLMLSRAEVAALEQPVRVPVLSVQGELDPIQPAQAYARDTHHVTGRLHQVSIRGVGHLPQEEAPAKLVSVLLPFLAEHAAGAASAR</sequence>
<dbReference type="Pfam" id="PF00561">
    <property type="entry name" value="Abhydrolase_1"/>
    <property type="match status" value="1"/>
</dbReference>
<dbReference type="EC" id="3.3.2.10" evidence="3"/>
<reference evidence="3 4" key="1">
    <citation type="submission" date="2018-12" db="EMBL/GenBank/DDBJ databases">
        <authorList>
            <consortium name="Pathogen Informatics"/>
        </authorList>
    </citation>
    <scope>NUCLEOTIDE SEQUENCE [LARGE SCALE GENOMIC DNA]</scope>
    <source>
        <strain evidence="3 4">NCTC11923</strain>
    </source>
</reference>
<dbReference type="AlphaFoldDB" id="A0A448KB23"/>
<dbReference type="STRING" id="1278298.GCA_000428685_00254"/>
<dbReference type="Proteomes" id="UP000276899">
    <property type="component" value="Chromosome"/>
</dbReference>
<keyword evidence="4" id="KW-1185">Reference proteome</keyword>
<name>A0A448KB23_9ACTO</name>
<organism evidence="3 4">
    <name type="scientific">Actinomyces slackii</name>
    <dbReference type="NCBI Taxonomy" id="52774"/>
    <lineage>
        <taxon>Bacteria</taxon>
        <taxon>Bacillati</taxon>
        <taxon>Actinomycetota</taxon>
        <taxon>Actinomycetes</taxon>
        <taxon>Actinomycetales</taxon>
        <taxon>Actinomycetaceae</taxon>
        <taxon>Actinomyces</taxon>
    </lineage>
</organism>
<keyword evidence="1 3" id="KW-0378">Hydrolase</keyword>
<accession>A0A448KB23</accession>
<dbReference type="InterPro" id="IPR000639">
    <property type="entry name" value="Epox_hydrolase-like"/>
</dbReference>
<gene>
    <name evidence="3" type="ORF">NCTC11923_00731</name>
</gene>
<dbReference type="RefSeq" id="WP_026426402.1">
    <property type="nucleotide sequence ID" value="NZ_CBCRWE010000050.1"/>
</dbReference>
<evidence type="ECO:0000259" key="2">
    <source>
        <dbReference type="Pfam" id="PF00561"/>
    </source>
</evidence>
<evidence type="ECO:0000313" key="4">
    <source>
        <dbReference type="Proteomes" id="UP000276899"/>
    </source>
</evidence>
<dbReference type="Gene3D" id="3.40.50.1820">
    <property type="entry name" value="alpha/beta hydrolase"/>
    <property type="match status" value="1"/>
</dbReference>